<proteinExistence type="predicted"/>
<comment type="caution">
    <text evidence="1">The sequence shown here is derived from an EMBL/GenBank/DDBJ whole genome shotgun (WGS) entry which is preliminary data.</text>
</comment>
<name>A0AAW1HIP8_SAPOF</name>
<dbReference type="InterPro" id="IPR038765">
    <property type="entry name" value="Papain-like_cys_pep_sf"/>
</dbReference>
<organism evidence="1 2">
    <name type="scientific">Saponaria officinalis</name>
    <name type="common">Common soapwort</name>
    <name type="synonym">Lychnis saponaria</name>
    <dbReference type="NCBI Taxonomy" id="3572"/>
    <lineage>
        <taxon>Eukaryota</taxon>
        <taxon>Viridiplantae</taxon>
        <taxon>Streptophyta</taxon>
        <taxon>Embryophyta</taxon>
        <taxon>Tracheophyta</taxon>
        <taxon>Spermatophyta</taxon>
        <taxon>Magnoliopsida</taxon>
        <taxon>eudicotyledons</taxon>
        <taxon>Gunneridae</taxon>
        <taxon>Pentapetalae</taxon>
        <taxon>Caryophyllales</taxon>
        <taxon>Caryophyllaceae</taxon>
        <taxon>Caryophylleae</taxon>
        <taxon>Saponaria</taxon>
    </lineage>
</organism>
<dbReference type="PANTHER" id="PTHR33018:SF34">
    <property type="entry name" value="OS02G0472350 PROTEIN"/>
    <property type="match status" value="1"/>
</dbReference>
<dbReference type="PANTHER" id="PTHR33018">
    <property type="entry name" value="OS10G0338966 PROTEIN-RELATED"/>
    <property type="match status" value="1"/>
</dbReference>
<evidence type="ECO:0008006" key="3">
    <source>
        <dbReference type="Google" id="ProtNLM"/>
    </source>
</evidence>
<evidence type="ECO:0000313" key="1">
    <source>
        <dbReference type="EMBL" id="KAK9676601.1"/>
    </source>
</evidence>
<dbReference type="EMBL" id="JBDFQZ010000011">
    <property type="protein sequence ID" value="KAK9676601.1"/>
    <property type="molecule type" value="Genomic_DNA"/>
</dbReference>
<dbReference type="Proteomes" id="UP001443914">
    <property type="component" value="Unassembled WGS sequence"/>
</dbReference>
<dbReference type="Gene3D" id="3.40.395.10">
    <property type="entry name" value="Adenoviral Proteinase, Chain A"/>
    <property type="match status" value="1"/>
</dbReference>
<sequence length="308" mass="36007">MVTMDKQHNEDFPLTNQRSLSSQSSYTRKYIITVADKSKLTSSLIQIFKDVAIGMKKSGKTKSFTVPSRVFQNEQFVSLNYEDMLDWCFQREIGSSHMSIVMMYLSEMTHTEGISGMYGFCDCNYLSPLTPTVQNEDDRSDYLSRVFACNDAKNKNQVFFAPYNENRHWMLAVICPWIGLVHWLDPTGVVNEPREFAQTIINRAIIKFSMEHRKDIAKIKKNPYIRWKKIECPRQPLGSTDCGYYVSRYMIEIIESRQMVIPDKYFDKAPSTYSQQMIDELRERWISYVTGYHQPNEDDDGDDDLLEI</sequence>
<dbReference type="SUPFAM" id="SSF54001">
    <property type="entry name" value="Cysteine proteinases"/>
    <property type="match status" value="1"/>
</dbReference>
<dbReference type="AlphaFoldDB" id="A0AAW1HIP8"/>
<protein>
    <recommendedName>
        <fullName evidence="3">Ubiquitin-like protease family profile domain-containing protein</fullName>
    </recommendedName>
</protein>
<evidence type="ECO:0000313" key="2">
    <source>
        <dbReference type="Proteomes" id="UP001443914"/>
    </source>
</evidence>
<keyword evidence="2" id="KW-1185">Reference proteome</keyword>
<accession>A0AAW1HIP8</accession>
<reference evidence="1" key="1">
    <citation type="submission" date="2024-03" db="EMBL/GenBank/DDBJ databases">
        <title>WGS assembly of Saponaria officinalis var. Norfolk2.</title>
        <authorList>
            <person name="Jenkins J."/>
            <person name="Shu S."/>
            <person name="Grimwood J."/>
            <person name="Barry K."/>
            <person name="Goodstein D."/>
            <person name="Schmutz J."/>
            <person name="Leebens-Mack J."/>
            <person name="Osbourn A."/>
        </authorList>
    </citation>
    <scope>NUCLEOTIDE SEQUENCE [LARGE SCALE GENOMIC DNA]</scope>
    <source>
        <strain evidence="1">JIC</strain>
    </source>
</reference>
<gene>
    <name evidence="1" type="ORF">RND81_11G088200</name>
</gene>